<name>A0A5F8A116_MACMU</name>
<reference evidence="1" key="2">
    <citation type="submission" date="2019-01" db="EMBL/GenBank/DDBJ databases">
        <authorList>
            <person name="Graves T."/>
            <person name="Eichler E.E."/>
            <person name="Wilson R.K."/>
        </authorList>
    </citation>
    <scope>NUCLEOTIDE SEQUENCE [LARGE SCALE GENOMIC DNA]</scope>
    <source>
        <strain evidence="1">17573</strain>
    </source>
</reference>
<dbReference type="Proteomes" id="UP000006718">
    <property type="component" value="Chromosome 19"/>
</dbReference>
<reference evidence="2" key="1">
    <citation type="journal article" date="2007" name="Science">
        <title>Evolutionary and biomedical insights from the rhesus macaque genome.</title>
        <authorList>
            <person name="Gibbs R.A."/>
            <person name="Rogers J."/>
            <person name="Katze M.G."/>
            <person name="Bumgarner R."/>
            <person name="Weinstock G.M."/>
            <person name="Mardis E.R."/>
            <person name="Remington K.A."/>
            <person name="Strausberg R.L."/>
            <person name="Venter J.C."/>
            <person name="Wilson R.K."/>
            <person name="Batzer M.A."/>
            <person name="Bustamante C.D."/>
            <person name="Eichler E.E."/>
            <person name="Hahn M.W."/>
            <person name="Hardison R.C."/>
            <person name="Makova K.D."/>
            <person name="Miller W."/>
            <person name="Milosavljevic A."/>
            <person name="Palermo R.E."/>
            <person name="Siepel A."/>
            <person name="Sikela J.M."/>
            <person name="Attaway T."/>
            <person name="Bell S."/>
            <person name="Bernard K.E."/>
            <person name="Buhay C.J."/>
            <person name="Chandrabose M.N."/>
            <person name="Dao M."/>
            <person name="Davis C."/>
            <person name="Delehaunty K.D."/>
            <person name="Ding Y."/>
            <person name="Dinh H.H."/>
            <person name="Dugan-Rocha S."/>
            <person name="Fulton L.A."/>
            <person name="Gabisi R.A."/>
            <person name="Garner T.T."/>
            <person name="Godfrey J."/>
            <person name="Hawes A.C."/>
            <person name="Hernandez J."/>
            <person name="Hines S."/>
            <person name="Holder M."/>
            <person name="Hume J."/>
            <person name="Jhangiani S.N."/>
            <person name="Joshi V."/>
            <person name="Khan Z.M."/>
            <person name="Kirkness E.F."/>
            <person name="Cree A."/>
            <person name="Fowler R.G."/>
            <person name="Lee S."/>
            <person name="Lewis L.R."/>
            <person name="Li Z."/>
            <person name="Liu Y.-S."/>
            <person name="Moore S.M."/>
            <person name="Muzny D."/>
            <person name="Nazareth L.V."/>
            <person name="Ngo D.N."/>
            <person name="Okwuonu G.O."/>
            <person name="Pai G."/>
            <person name="Parker D."/>
            <person name="Paul H.A."/>
            <person name="Pfannkoch C."/>
            <person name="Pohl C.S."/>
            <person name="Rogers Y.-H.C."/>
            <person name="Ruiz S.J."/>
            <person name="Sabo A."/>
            <person name="Santibanez J."/>
            <person name="Schneider B.W."/>
            <person name="Smith S.M."/>
            <person name="Sodergren E."/>
            <person name="Svatek A.F."/>
            <person name="Utterback T.R."/>
            <person name="Vattathil S."/>
            <person name="Warren W."/>
            <person name="White C.S."/>
            <person name="Chinwalla A.T."/>
            <person name="Feng Y."/>
            <person name="Halpern A.L."/>
            <person name="Hillier L.W."/>
            <person name="Huang X."/>
            <person name="Minx P."/>
            <person name="Nelson J.O."/>
            <person name="Pepin K.H."/>
            <person name="Qin X."/>
            <person name="Sutton G.G."/>
            <person name="Venter E."/>
            <person name="Walenz B.P."/>
            <person name="Wallis J.W."/>
            <person name="Worley K.C."/>
            <person name="Yang S.-P."/>
            <person name="Jones S.M."/>
            <person name="Marra M.A."/>
            <person name="Rocchi M."/>
            <person name="Schein J.E."/>
            <person name="Baertsch R."/>
            <person name="Clarke L."/>
            <person name="Csuros M."/>
            <person name="Glasscock J."/>
            <person name="Harris R.A."/>
            <person name="Havlak P."/>
            <person name="Jackson A.R."/>
            <person name="Jiang H."/>
            <person name="Liu Y."/>
            <person name="Messina D.N."/>
            <person name="Shen Y."/>
            <person name="Song H.X.-Z."/>
            <person name="Wylie T."/>
            <person name="Zhang L."/>
            <person name="Birney E."/>
            <person name="Han K."/>
            <person name="Konkel M.K."/>
            <person name="Lee J."/>
            <person name="Smit A.F.A."/>
            <person name="Ullmer B."/>
            <person name="Wang H."/>
            <person name="Xing J."/>
            <person name="Burhans R."/>
            <person name="Cheng Z."/>
            <person name="Karro J.E."/>
            <person name="Ma J."/>
            <person name="Raney B."/>
            <person name="She X."/>
            <person name="Cox M.J."/>
            <person name="Demuth J.P."/>
            <person name="Dumas L.J."/>
            <person name="Han S.-G."/>
            <person name="Hopkins J."/>
            <person name="Karimpour-Fard A."/>
            <person name="Kim Y.H."/>
            <person name="Pollack J.R."/>
            <person name="Vinar T."/>
            <person name="Addo-Quaye C."/>
            <person name="Degenhardt J."/>
            <person name="Denby A."/>
            <person name="Hubisz M.J."/>
            <person name="Indap A."/>
            <person name="Kosiol C."/>
            <person name="Lahn B.T."/>
            <person name="Lawson H.A."/>
            <person name="Marklein A."/>
            <person name="Nielsen R."/>
            <person name="Vallender E.J."/>
            <person name="Clark A.G."/>
            <person name="Ferguson B."/>
            <person name="Hernandez R.D."/>
            <person name="Hirani K."/>
            <person name="Kehrer-Sawatzki H."/>
            <person name="Kolb J."/>
            <person name="Patil S."/>
            <person name="Pu L.-L."/>
            <person name="Ren Y."/>
            <person name="Smith D.G."/>
            <person name="Wheeler D.A."/>
            <person name="Schenck I."/>
            <person name="Ball E.V."/>
            <person name="Chen R."/>
            <person name="Cooper D.N."/>
            <person name="Giardine B."/>
            <person name="Hsu F."/>
            <person name="Kent W.J."/>
            <person name="Lesk A."/>
            <person name="Nelson D.L."/>
            <person name="O'brien W.E."/>
            <person name="Pruefer K."/>
            <person name="Stenson P.D."/>
            <person name="Wallace J.C."/>
            <person name="Ke H."/>
            <person name="Liu X.-M."/>
            <person name="Wang P."/>
            <person name="Xiang A.P."/>
            <person name="Yang F."/>
            <person name="Barber G.P."/>
            <person name="Haussler D."/>
            <person name="Karolchik D."/>
            <person name="Kern A.D."/>
            <person name="Kuhn R.M."/>
            <person name="Smith K.E."/>
            <person name="Zwieg A.S."/>
        </authorList>
    </citation>
    <scope>NUCLEOTIDE SEQUENCE [LARGE SCALE GENOMIC DNA]</scope>
    <source>
        <strain evidence="2">17573</strain>
    </source>
</reference>
<dbReference type="PRINTS" id="PR02045">
    <property type="entry name" value="F138DOMAIN"/>
</dbReference>
<dbReference type="Bgee" id="ENSMMUG00000058115">
    <property type="expression patterns" value="Expressed in fibroblast and 10 other cell types or tissues"/>
</dbReference>
<accession>A0A5F8A116</accession>
<reference evidence="1" key="4">
    <citation type="submission" date="2025-09" db="UniProtKB">
        <authorList>
            <consortium name="Ensembl"/>
        </authorList>
    </citation>
    <scope>IDENTIFICATION</scope>
    <source>
        <strain evidence="1">17573</strain>
    </source>
</reference>
<dbReference type="PANTHER" id="PTHR12138:SF133">
    <property type="entry name" value="SECRETED PROTEIN"/>
    <property type="match status" value="1"/>
</dbReference>
<dbReference type="AlphaFoldDB" id="A0A5F8A116"/>
<dbReference type="Ensembl" id="ENSMMUT00000094723.1">
    <property type="protein sequence ID" value="ENSMMUP00000070625.1"/>
    <property type="gene ID" value="ENSMMUG00000058115.1"/>
</dbReference>
<dbReference type="GeneTree" id="ENSGT00940000163505"/>
<dbReference type="VEuPathDB" id="HostDB:ENSMMUG00000058115"/>
<dbReference type="PANTHER" id="PTHR12138">
    <property type="entry name" value="PRIMATE-EXPANDED PROTEIN FAMILY"/>
    <property type="match status" value="1"/>
</dbReference>
<proteinExistence type="predicted"/>
<evidence type="ECO:0000313" key="2">
    <source>
        <dbReference type="Proteomes" id="UP000006718"/>
    </source>
</evidence>
<evidence type="ECO:0000313" key="1">
    <source>
        <dbReference type="Ensembl" id="ENSMMUP00000070625.1"/>
    </source>
</evidence>
<organism evidence="1 2">
    <name type="scientific">Macaca mulatta</name>
    <name type="common">Rhesus macaque</name>
    <dbReference type="NCBI Taxonomy" id="9544"/>
    <lineage>
        <taxon>Eukaryota</taxon>
        <taxon>Metazoa</taxon>
        <taxon>Chordata</taxon>
        <taxon>Craniata</taxon>
        <taxon>Vertebrata</taxon>
        <taxon>Euteleostomi</taxon>
        <taxon>Mammalia</taxon>
        <taxon>Eutheria</taxon>
        <taxon>Euarchontoglires</taxon>
        <taxon>Primates</taxon>
        <taxon>Haplorrhini</taxon>
        <taxon>Catarrhini</taxon>
        <taxon>Cercopithecidae</taxon>
        <taxon>Cercopithecinae</taxon>
        <taxon>Macaca</taxon>
    </lineage>
</organism>
<protein>
    <submittedName>
        <fullName evidence="1">Uncharacterized protein</fullName>
    </submittedName>
</protein>
<keyword evidence="2" id="KW-1185">Reference proteome</keyword>
<reference evidence="1" key="3">
    <citation type="submission" date="2025-08" db="UniProtKB">
        <authorList>
            <consortium name="Ensembl"/>
        </authorList>
    </citation>
    <scope>IDENTIFICATION</scope>
    <source>
        <strain evidence="1">17573</strain>
    </source>
</reference>
<sequence length="177" mass="19154">IWPGPRSAQIESQETGSETAFLFCSVLFYSFLFFWRQSLALSPRLERSAAISAHCSFHLPGSTSSPASASGVAGITCAHHPRLANFCILVEMGFHQVAQAGLELLTSGNPPASASQSAGITGVSHCAWPETTFQFLLEEGENLEQRELIEWVLSGAMFKTGSDPGRAWWLMPLIPAL</sequence>
<dbReference type="InParanoid" id="A0A5F8A116"/>